<name>A0ABT3WFT3_9PROT</name>
<keyword evidence="3" id="KW-0808">Transferase</keyword>
<dbReference type="PANTHER" id="PTHR43398">
    <property type="entry name" value="DOLICHOL-PHOSPHATE MANNOSYLTRANSFERASE SUBUNIT 1"/>
    <property type="match status" value="1"/>
</dbReference>
<dbReference type="CDD" id="cd06442">
    <property type="entry name" value="DPM1_like"/>
    <property type="match status" value="1"/>
</dbReference>
<dbReference type="Gene3D" id="3.90.550.10">
    <property type="entry name" value="Spore Coat Polysaccharide Biosynthesis Protein SpsA, Chain A"/>
    <property type="match status" value="1"/>
</dbReference>
<dbReference type="RefSeq" id="WP_266127487.1">
    <property type="nucleotide sequence ID" value="NZ_JANIDV010000003.1"/>
</dbReference>
<feature type="domain" description="Glycosyltransferase 2-like" evidence="5">
    <location>
        <begin position="7"/>
        <end position="171"/>
    </location>
</feature>
<keyword evidence="2" id="KW-0328">Glycosyltransferase</keyword>
<keyword evidence="4" id="KW-0472">Membrane</keyword>
<comment type="similarity">
    <text evidence="1">Belongs to the glycosyltransferase 2 family.</text>
</comment>
<reference evidence="6" key="1">
    <citation type="submission" date="2022-07" db="EMBL/GenBank/DDBJ databases">
        <title>Bombella genomes.</title>
        <authorList>
            <person name="Harer L."/>
            <person name="Styblova S."/>
            <person name="Ehrmann M."/>
        </authorList>
    </citation>
    <scope>NUCLEOTIDE SEQUENCE</scope>
    <source>
        <strain evidence="6">TMW 2.2559</strain>
    </source>
</reference>
<sequence>MPPPDISIIIPCYNEVGNVAPVVDALEKTLSGFSWEVVFVDDNSPDGTMDAVRKLAQTKPHVKGLLRIGRRGLSSAVIEGALNATAPLIAVMDGDLQHDERCLPEMATLLQSNQADVVVASRHVAGGSNEGLSNGWRRFLSSSGIWGARYLLDVPLTDPMSGFFVIRRSAFLERVPFLDGTGFKILLDIMIALPERLRVREVPMAFRDRAHGESKLDSGVILAFARMLAKHSFHRRPVPAYTIAAFIGVLLLWTTKKLLCCKNPA</sequence>
<evidence type="ECO:0000256" key="4">
    <source>
        <dbReference type="SAM" id="Phobius"/>
    </source>
</evidence>
<dbReference type="Proteomes" id="UP001165633">
    <property type="component" value="Unassembled WGS sequence"/>
</dbReference>
<gene>
    <name evidence="6" type="ORF">NQF87_05865</name>
</gene>
<dbReference type="Pfam" id="PF00535">
    <property type="entry name" value="Glycos_transf_2"/>
    <property type="match status" value="1"/>
</dbReference>
<dbReference type="PANTHER" id="PTHR43398:SF1">
    <property type="entry name" value="DOLICHOL-PHOSPHATE MANNOSYLTRANSFERASE SUBUNIT 1"/>
    <property type="match status" value="1"/>
</dbReference>
<proteinExistence type="inferred from homology"/>
<keyword evidence="7" id="KW-1185">Reference proteome</keyword>
<dbReference type="InterPro" id="IPR001173">
    <property type="entry name" value="Glyco_trans_2-like"/>
</dbReference>
<comment type="caution">
    <text evidence="6">The sequence shown here is derived from an EMBL/GenBank/DDBJ whole genome shotgun (WGS) entry which is preliminary data.</text>
</comment>
<feature type="transmembrane region" description="Helical" evidence="4">
    <location>
        <begin position="238"/>
        <end position="255"/>
    </location>
</feature>
<evidence type="ECO:0000313" key="7">
    <source>
        <dbReference type="Proteomes" id="UP001165633"/>
    </source>
</evidence>
<evidence type="ECO:0000256" key="1">
    <source>
        <dbReference type="ARBA" id="ARBA00006739"/>
    </source>
</evidence>
<dbReference type="SUPFAM" id="SSF53448">
    <property type="entry name" value="Nucleotide-diphospho-sugar transferases"/>
    <property type="match status" value="1"/>
</dbReference>
<evidence type="ECO:0000259" key="5">
    <source>
        <dbReference type="Pfam" id="PF00535"/>
    </source>
</evidence>
<accession>A0ABT3WFT3</accession>
<dbReference type="EMBL" id="JANIDV010000003">
    <property type="protein sequence ID" value="MCX5616498.1"/>
    <property type="molecule type" value="Genomic_DNA"/>
</dbReference>
<keyword evidence="4" id="KW-0812">Transmembrane</keyword>
<organism evidence="6 7">
    <name type="scientific">Bombella dulcis</name>
    <dbReference type="NCBI Taxonomy" id="2967339"/>
    <lineage>
        <taxon>Bacteria</taxon>
        <taxon>Pseudomonadati</taxon>
        <taxon>Pseudomonadota</taxon>
        <taxon>Alphaproteobacteria</taxon>
        <taxon>Acetobacterales</taxon>
        <taxon>Acetobacteraceae</taxon>
        <taxon>Bombella</taxon>
    </lineage>
</organism>
<evidence type="ECO:0000313" key="6">
    <source>
        <dbReference type="EMBL" id="MCX5616498.1"/>
    </source>
</evidence>
<evidence type="ECO:0000256" key="3">
    <source>
        <dbReference type="ARBA" id="ARBA00022679"/>
    </source>
</evidence>
<evidence type="ECO:0000256" key="2">
    <source>
        <dbReference type="ARBA" id="ARBA00022676"/>
    </source>
</evidence>
<keyword evidence="4" id="KW-1133">Transmembrane helix</keyword>
<dbReference type="InterPro" id="IPR029044">
    <property type="entry name" value="Nucleotide-diphossugar_trans"/>
</dbReference>
<dbReference type="InterPro" id="IPR039528">
    <property type="entry name" value="DPM1-like"/>
</dbReference>
<protein>
    <submittedName>
        <fullName evidence="6">Polyprenol monophosphomannose synthase</fullName>
    </submittedName>
</protein>